<dbReference type="PANTHER" id="PTHR34220:SF7">
    <property type="entry name" value="SENSOR HISTIDINE KINASE YPDA"/>
    <property type="match status" value="1"/>
</dbReference>
<organism evidence="5 6">
    <name type="scientific">Paenibacillus agaridevorans</name>
    <dbReference type="NCBI Taxonomy" id="171404"/>
    <lineage>
        <taxon>Bacteria</taxon>
        <taxon>Bacillati</taxon>
        <taxon>Bacillota</taxon>
        <taxon>Bacilli</taxon>
        <taxon>Bacillales</taxon>
        <taxon>Paenibacillaceae</taxon>
        <taxon>Paenibacillus</taxon>
    </lineage>
</organism>
<evidence type="ECO:0000313" key="5">
    <source>
        <dbReference type="EMBL" id="GBG10979.1"/>
    </source>
</evidence>
<dbReference type="Proteomes" id="UP000245202">
    <property type="component" value="Unassembled WGS sequence"/>
</dbReference>
<dbReference type="SUPFAM" id="SSF55874">
    <property type="entry name" value="ATPase domain of HSP90 chaperone/DNA topoisomerase II/histidine kinase"/>
    <property type="match status" value="1"/>
</dbReference>
<keyword evidence="2" id="KW-0472">Membrane</keyword>
<reference evidence="5 6" key="1">
    <citation type="submission" date="2017-08" db="EMBL/GenBank/DDBJ databases">
        <title>Substantial Increase in Enzyme Production by Combined Drug-Resistance Mutations in Paenibacillus agaridevorans.</title>
        <authorList>
            <person name="Tanaka Y."/>
            <person name="Funane K."/>
            <person name="Hosaka T."/>
            <person name="Shiwa Y."/>
            <person name="Fujita N."/>
            <person name="Miyazaki T."/>
            <person name="Yoshikawa H."/>
            <person name="Murakami K."/>
            <person name="Kasahara K."/>
            <person name="Inaoka T."/>
            <person name="Hiraga Y."/>
            <person name="Ochi K."/>
        </authorList>
    </citation>
    <scope>NUCLEOTIDE SEQUENCE [LARGE SCALE GENOMIC DNA]</scope>
    <source>
        <strain evidence="5 6">T-3040</strain>
    </source>
</reference>
<dbReference type="AlphaFoldDB" id="A0A2R5EZA1"/>
<dbReference type="InterPro" id="IPR036890">
    <property type="entry name" value="HATPase_C_sf"/>
</dbReference>
<protein>
    <submittedName>
        <fullName evidence="5">Sensor histidine kinase</fullName>
    </submittedName>
</protein>
<keyword evidence="5" id="KW-0418">Kinase</keyword>
<dbReference type="Gene3D" id="3.30.565.10">
    <property type="entry name" value="Histidine kinase-like ATPase, C-terminal domain"/>
    <property type="match status" value="1"/>
</dbReference>
<keyword evidence="2" id="KW-0812">Transmembrane</keyword>
<dbReference type="InterPro" id="IPR050640">
    <property type="entry name" value="Bact_2-comp_sensor_kinase"/>
</dbReference>
<dbReference type="Pfam" id="PF02518">
    <property type="entry name" value="HATPase_c"/>
    <property type="match status" value="1"/>
</dbReference>
<sequence>MAVTRRRSKGAAEQVAERAENKLYPIKHYVRIIIIISISALILDLIISFATIAIVKQQSARDLRDTAYLYINRINGDFSYINHFMGWTLANDDNVNIMNTHELNDTEFIKANDMLFRRFVELQKSYDRNYNFFLFFSEKDIMLNVAPMGLTYKEFQELKGQMDTYMDKSVGYDPFYSRWSTVQLDGTFYILNVFLYHGNYMICLIAADDLIEPLRQINLGEKGYASLWTEDGSLVTSPMSNNGKPAHIEQDRYAWLMPFQTRTTVKGEFDNASFFVRLVIQFGAFEKIMIAQLLIMLMAVIVACSLSFIMLYFRNKVLQPIKSFSYNLAFWTEDGEPIDIASNNIAELEKANKQFTGLVQQIKTYKIDIYEREIEKQRIQLDYMKLQIKPHFFLNCLTTIHSMAQMDMTEEIQQMAMSTSIYFRYIFQNGQDFVRMEDEIEHVRIYLEIQKNRYRDAFLYRIEGAEQVPDLPIPPLVLQTFIENAIKYAVSRDQKSLITLILKRRRIGGEIATVIRITDTGPGFPSHVLEKLRQRLPLDQTHGTRIGIMNTIQRLESLYGGRAAVRFRNRAGGGAGVTLYLPELPAHPSETGGQPNASIARR</sequence>
<feature type="domain" description="Histidine kinase/HSP90-like ATPase" evidence="3">
    <location>
        <begin position="477"/>
        <end position="583"/>
    </location>
</feature>
<comment type="caution">
    <text evidence="5">The sequence shown here is derived from an EMBL/GenBank/DDBJ whole genome shotgun (WGS) entry which is preliminary data.</text>
</comment>
<dbReference type="InterPro" id="IPR010559">
    <property type="entry name" value="Sig_transdc_His_kin_internal"/>
</dbReference>
<name>A0A2R5EZA1_9BACL</name>
<feature type="domain" description="Signal transduction histidine kinase internal region" evidence="4">
    <location>
        <begin position="380"/>
        <end position="457"/>
    </location>
</feature>
<feature type="coiled-coil region" evidence="1">
    <location>
        <begin position="338"/>
        <end position="387"/>
    </location>
</feature>
<evidence type="ECO:0000259" key="4">
    <source>
        <dbReference type="Pfam" id="PF06580"/>
    </source>
</evidence>
<dbReference type="InterPro" id="IPR003594">
    <property type="entry name" value="HATPase_dom"/>
</dbReference>
<keyword evidence="5" id="KW-0808">Transferase</keyword>
<evidence type="ECO:0000259" key="3">
    <source>
        <dbReference type="Pfam" id="PF02518"/>
    </source>
</evidence>
<keyword evidence="1" id="KW-0175">Coiled coil</keyword>
<evidence type="ECO:0000313" key="6">
    <source>
        <dbReference type="Proteomes" id="UP000245202"/>
    </source>
</evidence>
<dbReference type="PANTHER" id="PTHR34220">
    <property type="entry name" value="SENSOR HISTIDINE KINASE YPDA"/>
    <property type="match status" value="1"/>
</dbReference>
<keyword evidence="2" id="KW-1133">Transmembrane helix</keyword>
<dbReference type="Pfam" id="PF06580">
    <property type="entry name" value="His_kinase"/>
    <property type="match status" value="1"/>
</dbReference>
<keyword evidence="6" id="KW-1185">Reference proteome</keyword>
<dbReference type="EMBL" id="BDQX01000368">
    <property type="protein sequence ID" value="GBG10979.1"/>
    <property type="molecule type" value="Genomic_DNA"/>
</dbReference>
<feature type="transmembrane region" description="Helical" evidence="2">
    <location>
        <begin position="293"/>
        <end position="313"/>
    </location>
</feature>
<accession>A0A2R5EZA1</accession>
<evidence type="ECO:0000256" key="2">
    <source>
        <dbReference type="SAM" id="Phobius"/>
    </source>
</evidence>
<gene>
    <name evidence="5" type="ORF">PAT3040_05753</name>
</gene>
<evidence type="ECO:0000256" key="1">
    <source>
        <dbReference type="SAM" id="Coils"/>
    </source>
</evidence>
<dbReference type="GO" id="GO:0000155">
    <property type="term" value="F:phosphorelay sensor kinase activity"/>
    <property type="evidence" value="ECO:0007669"/>
    <property type="project" value="InterPro"/>
</dbReference>
<feature type="transmembrane region" description="Helical" evidence="2">
    <location>
        <begin position="32"/>
        <end position="55"/>
    </location>
</feature>
<proteinExistence type="predicted"/>
<dbReference type="GO" id="GO:0016020">
    <property type="term" value="C:membrane"/>
    <property type="evidence" value="ECO:0007669"/>
    <property type="project" value="InterPro"/>
</dbReference>